<dbReference type="GO" id="GO:0005764">
    <property type="term" value="C:lysosome"/>
    <property type="evidence" value="ECO:0007669"/>
    <property type="project" value="TreeGrafter"/>
</dbReference>
<dbReference type="Gene3D" id="3.20.20.80">
    <property type="entry name" value="Glycosidases"/>
    <property type="match status" value="1"/>
</dbReference>
<dbReference type="EMBL" id="CAXKWB010085600">
    <property type="protein sequence ID" value="CAL4210509.1"/>
    <property type="molecule type" value="Genomic_DNA"/>
</dbReference>
<dbReference type="InterPro" id="IPR013780">
    <property type="entry name" value="Glyco_hydro_b"/>
</dbReference>
<evidence type="ECO:0000256" key="2">
    <source>
        <dbReference type="ARBA" id="ARBA00012662"/>
    </source>
</evidence>
<dbReference type="EC" id="3.2.1.51" evidence="2"/>
<gene>
    <name evidence="8" type="ORF">MNOR_LOCUS38308</name>
</gene>
<evidence type="ECO:0000259" key="7">
    <source>
        <dbReference type="Pfam" id="PF16757"/>
    </source>
</evidence>
<dbReference type="GO" id="GO:0016139">
    <property type="term" value="P:glycoside catabolic process"/>
    <property type="evidence" value="ECO:0007669"/>
    <property type="project" value="TreeGrafter"/>
</dbReference>
<dbReference type="InterPro" id="IPR017853">
    <property type="entry name" value="GH"/>
</dbReference>
<keyword evidence="3" id="KW-0732">Signal</keyword>
<feature type="domain" description="Glycoside hydrolase family 29 N-terminal" evidence="6">
    <location>
        <begin position="223"/>
        <end position="352"/>
    </location>
</feature>
<dbReference type="InterPro" id="IPR031919">
    <property type="entry name" value="Fucosidase_C"/>
</dbReference>
<dbReference type="SMART" id="SM00812">
    <property type="entry name" value="Alpha_L_fucos"/>
    <property type="match status" value="1"/>
</dbReference>
<keyword evidence="4" id="KW-0378">Hydrolase</keyword>
<keyword evidence="5" id="KW-0326">Glycosidase</keyword>
<comment type="caution">
    <text evidence="8">The sequence shown here is derived from an EMBL/GenBank/DDBJ whole genome shotgun (WGS) entry which is preliminary data.</text>
</comment>
<dbReference type="SUPFAM" id="SSF51445">
    <property type="entry name" value="(Trans)glycosidases"/>
    <property type="match status" value="1"/>
</dbReference>
<dbReference type="Pfam" id="PF01120">
    <property type="entry name" value="Alpha_L_fucos"/>
    <property type="match status" value="1"/>
</dbReference>
<reference evidence="8 9" key="1">
    <citation type="submission" date="2024-05" db="EMBL/GenBank/DDBJ databases">
        <authorList>
            <person name="Wallberg A."/>
        </authorList>
    </citation>
    <scope>NUCLEOTIDE SEQUENCE [LARGE SCALE GENOMIC DNA]</scope>
</reference>
<keyword evidence="9" id="KW-1185">Reference proteome</keyword>
<dbReference type="Pfam" id="PF16757">
    <property type="entry name" value="Fucosidase_C"/>
    <property type="match status" value="1"/>
</dbReference>
<evidence type="ECO:0000256" key="3">
    <source>
        <dbReference type="ARBA" id="ARBA00022729"/>
    </source>
</evidence>
<feature type="non-terminal residue" evidence="8">
    <location>
        <position position="479"/>
    </location>
</feature>
<feature type="domain" description="Alpha-L-fucosidase C-terminal" evidence="7">
    <location>
        <begin position="363"/>
        <end position="447"/>
    </location>
</feature>
<name>A0AAV2SN17_MEGNR</name>
<evidence type="ECO:0000256" key="5">
    <source>
        <dbReference type="ARBA" id="ARBA00023295"/>
    </source>
</evidence>
<dbReference type="AlphaFoldDB" id="A0AAV2SN17"/>
<evidence type="ECO:0000313" key="9">
    <source>
        <dbReference type="Proteomes" id="UP001497623"/>
    </source>
</evidence>
<dbReference type="InterPro" id="IPR057739">
    <property type="entry name" value="Glyco_hydro_29_N"/>
</dbReference>
<proteinExistence type="inferred from homology"/>
<dbReference type="PANTHER" id="PTHR10030">
    <property type="entry name" value="ALPHA-L-FUCOSIDASE"/>
    <property type="match status" value="1"/>
</dbReference>
<protein>
    <recommendedName>
        <fullName evidence="2">alpha-L-fucosidase</fullName>
        <ecNumber evidence="2">3.2.1.51</ecNumber>
    </recommendedName>
</protein>
<comment type="similarity">
    <text evidence="1">Belongs to the glycosyl hydrolase 29 family.</text>
</comment>
<accession>A0AAV2SN17</accession>
<sequence>MSLPISDNNHDPLFNLFLVSMYIINKQFQTDSNGNNLPVRRLHCLPRWSSHVKRHIEHVQYGRHGIGYRMFKWFGEAIIFGFREHGYTENYDQTFFPEYNITPRNLWVSFIQVMYINSSKLAQIHSFGYSTIIKYRWIWEKMDIIRTALRSPPKNMERTPRSLCLGDRSTLYSFLYVLFDFLHQIKNIFLSQTRCVVMTTGETNLVFLLLHQREWENVVAWSATYWLDMEYLIYLKNYDGQTIIVVNDRWGKGIPCHHGSFYNCKDRYNPGVLQAHKWENAMTLDKKSWGYRRAALATDYLTIEEILKTVAMTISCGGNILINVGPTKDGRIPPIMEERLRQMGTWLNINGEAIYESQPWTHQNDSLTKDVWYTQKGSSVYAIVLNWPPGGVLTLSSAVGTTATRITMFGYSHDLPPMQHKMMRKGLQVVFPPMSQVSSQWAWVLAMENIKPAKLAARKPLPVVPIIPSPNHIWNYNPF</sequence>
<evidence type="ECO:0000259" key="6">
    <source>
        <dbReference type="Pfam" id="PF01120"/>
    </source>
</evidence>
<dbReference type="Proteomes" id="UP001497623">
    <property type="component" value="Unassembled WGS sequence"/>
</dbReference>
<evidence type="ECO:0000256" key="4">
    <source>
        <dbReference type="ARBA" id="ARBA00022801"/>
    </source>
</evidence>
<dbReference type="GO" id="GO:0004560">
    <property type="term" value="F:alpha-L-fucosidase activity"/>
    <property type="evidence" value="ECO:0007669"/>
    <property type="project" value="UniProtKB-EC"/>
</dbReference>
<dbReference type="InterPro" id="IPR000933">
    <property type="entry name" value="Glyco_hydro_29"/>
</dbReference>
<dbReference type="GO" id="GO:0006004">
    <property type="term" value="P:fucose metabolic process"/>
    <property type="evidence" value="ECO:0007669"/>
    <property type="project" value="TreeGrafter"/>
</dbReference>
<dbReference type="PANTHER" id="PTHR10030:SF37">
    <property type="entry name" value="ALPHA-L-FUCOSIDASE-RELATED"/>
    <property type="match status" value="1"/>
</dbReference>
<evidence type="ECO:0000313" key="8">
    <source>
        <dbReference type="EMBL" id="CAL4210509.1"/>
    </source>
</evidence>
<evidence type="ECO:0000256" key="1">
    <source>
        <dbReference type="ARBA" id="ARBA00007951"/>
    </source>
</evidence>
<organism evidence="8 9">
    <name type="scientific">Meganyctiphanes norvegica</name>
    <name type="common">Northern krill</name>
    <name type="synonym">Thysanopoda norvegica</name>
    <dbReference type="NCBI Taxonomy" id="48144"/>
    <lineage>
        <taxon>Eukaryota</taxon>
        <taxon>Metazoa</taxon>
        <taxon>Ecdysozoa</taxon>
        <taxon>Arthropoda</taxon>
        <taxon>Crustacea</taxon>
        <taxon>Multicrustacea</taxon>
        <taxon>Malacostraca</taxon>
        <taxon>Eumalacostraca</taxon>
        <taxon>Eucarida</taxon>
        <taxon>Euphausiacea</taxon>
        <taxon>Euphausiidae</taxon>
        <taxon>Meganyctiphanes</taxon>
    </lineage>
</organism>
<dbReference type="Gene3D" id="2.60.40.1180">
    <property type="entry name" value="Golgi alpha-mannosidase II"/>
    <property type="match status" value="1"/>
</dbReference>